<reference evidence="1 2" key="1">
    <citation type="submission" date="2017-07" db="EMBL/GenBank/DDBJ databases">
        <title>Leptospira spp. isolated from tropical soils.</title>
        <authorList>
            <person name="Thibeaux R."/>
            <person name="Iraola G."/>
            <person name="Ferres I."/>
            <person name="Bierque E."/>
            <person name="Girault D."/>
            <person name="Soupe-Gilbert M.-E."/>
            <person name="Picardeau M."/>
            <person name="Goarant C."/>
        </authorList>
    </citation>
    <scope>NUCLEOTIDE SEQUENCE [LARGE SCALE GENOMIC DNA]</scope>
    <source>
        <strain evidence="1 2">FH4-C-A2</strain>
    </source>
</reference>
<accession>A0A2M9YH62</accession>
<protein>
    <submittedName>
        <fullName evidence="1">Uncharacterized protein</fullName>
    </submittedName>
</protein>
<organism evidence="1 2">
    <name type="scientific">Leptospira saintgironsiae</name>
    <dbReference type="NCBI Taxonomy" id="2023183"/>
    <lineage>
        <taxon>Bacteria</taxon>
        <taxon>Pseudomonadati</taxon>
        <taxon>Spirochaetota</taxon>
        <taxon>Spirochaetia</taxon>
        <taxon>Leptospirales</taxon>
        <taxon>Leptospiraceae</taxon>
        <taxon>Leptospira</taxon>
    </lineage>
</organism>
<evidence type="ECO:0000313" key="2">
    <source>
        <dbReference type="Proteomes" id="UP000231926"/>
    </source>
</evidence>
<proteinExistence type="predicted"/>
<dbReference type="Proteomes" id="UP000231926">
    <property type="component" value="Unassembled WGS sequence"/>
</dbReference>
<sequence>MWLIEFARIYTNKFLLILFFLPSCILVDIEANLQTNLIPRKEALDRISNVSLIRIVKCLDQKNQHPIDLIQINDYTNYLSCNGSCSGSVYYREKDIKYLYDSLLILPCDTDSLFLIPKVNAFEPNDFELKYFGF</sequence>
<name>A0A2M9YH62_9LEPT</name>
<gene>
    <name evidence="1" type="ORF">CH362_03780</name>
</gene>
<dbReference type="AlphaFoldDB" id="A0A2M9YH62"/>
<keyword evidence="2" id="KW-1185">Reference proteome</keyword>
<dbReference type="EMBL" id="NPDR01000001">
    <property type="protein sequence ID" value="PJZ50892.1"/>
    <property type="molecule type" value="Genomic_DNA"/>
</dbReference>
<evidence type="ECO:0000313" key="1">
    <source>
        <dbReference type="EMBL" id="PJZ50892.1"/>
    </source>
</evidence>
<comment type="caution">
    <text evidence="1">The sequence shown here is derived from an EMBL/GenBank/DDBJ whole genome shotgun (WGS) entry which is preliminary data.</text>
</comment>